<dbReference type="InterPro" id="IPR015946">
    <property type="entry name" value="KH_dom-like_a/b"/>
</dbReference>
<feature type="domain" description="Era-type G" evidence="10">
    <location>
        <begin position="2"/>
        <end position="168"/>
    </location>
</feature>
<name>A0A0G0H6R1_9BACT</name>
<evidence type="ECO:0000259" key="9">
    <source>
        <dbReference type="PROSITE" id="PS50823"/>
    </source>
</evidence>
<dbReference type="NCBIfam" id="NF000908">
    <property type="entry name" value="PRK00089.1"/>
    <property type="match status" value="1"/>
</dbReference>
<organism evidence="11 12">
    <name type="scientific">Candidatus Nomurabacteria bacterium GW2011_GWB1_37_5</name>
    <dbReference type="NCBI Taxonomy" id="1618742"/>
    <lineage>
        <taxon>Bacteria</taxon>
        <taxon>Candidatus Nomuraibacteriota</taxon>
    </lineage>
</organism>
<dbReference type="InterPro" id="IPR027417">
    <property type="entry name" value="P-loop_NTPase"/>
</dbReference>
<comment type="subunit">
    <text evidence="6">Monomer.</text>
</comment>
<feature type="binding site" evidence="6">
    <location>
        <begin position="10"/>
        <end position="17"/>
    </location>
    <ligand>
        <name>GTP</name>
        <dbReference type="ChEBI" id="CHEBI:37565"/>
    </ligand>
</feature>
<sequence length="286" mass="32455">MKSGIVALVGRPNVGKSTLLNNLLKQKVAITSPKPQTTRFPLQAVYEDGRGQIVFVDTPGIFGKTPDPLSKSINSKTEETLTSDIDVLVYVIDYTRPRNNEENKTLGLVRKVNAPKILVINKTDISSPDFSADYAFYEDEFPEIVKVSALHRWNFNILLDAIFAHLPQREKLVDTTHLIQPGLNLDSKLFMSEIIREKVFLFLRDEVPYTVNTEVEQIAERKNGVLYVKGSIITTSDRYKKMLIGKEGFMIKKIGMAVRKELEQASGKQVFVDLQVQINPHWQETF</sequence>
<comment type="function">
    <text evidence="6">An essential GTPase that binds both GDP and GTP, with rapid nucleotide exchange. Plays a role in 16S rRNA processing and 30S ribosomal subunit biogenesis and possibly also in cell cycle regulation and energy metabolism.</text>
</comment>
<dbReference type="GO" id="GO:0043024">
    <property type="term" value="F:ribosomal small subunit binding"/>
    <property type="evidence" value="ECO:0007669"/>
    <property type="project" value="TreeGrafter"/>
</dbReference>
<dbReference type="PANTHER" id="PTHR42698">
    <property type="entry name" value="GTPASE ERA"/>
    <property type="match status" value="1"/>
</dbReference>
<keyword evidence="6" id="KW-0690">Ribosome biogenesis</keyword>
<evidence type="ECO:0000256" key="6">
    <source>
        <dbReference type="HAMAP-Rule" id="MF_00367"/>
    </source>
</evidence>
<dbReference type="InterPro" id="IPR009019">
    <property type="entry name" value="KH_sf_prok-type"/>
</dbReference>
<accession>A0A0G0H6R1</accession>
<feature type="region of interest" description="G1" evidence="7">
    <location>
        <begin position="10"/>
        <end position="17"/>
    </location>
</feature>
<dbReference type="InterPro" id="IPR006073">
    <property type="entry name" value="GTP-bd"/>
</dbReference>
<dbReference type="EMBL" id="LBTF01000057">
    <property type="protein sequence ID" value="KKQ34215.1"/>
    <property type="molecule type" value="Genomic_DNA"/>
</dbReference>
<evidence type="ECO:0000256" key="3">
    <source>
        <dbReference type="ARBA" id="ARBA00022741"/>
    </source>
</evidence>
<dbReference type="NCBIfam" id="TIGR00231">
    <property type="entry name" value="small_GTP"/>
    <property type="match status" value="1"/>
</dbReference>
<evidence type="ECO:0000256" key="1">
    <source>
        <dbReference type="ARBA" id="ARBA00007921"/>
    </source>
</evidence>
<feature type="region of interest" description="G4" evidence="7">
    <location>
        <begin position="121"/>
        <end position="124"/>
    </location>
</feature>
<evidence type="ECO:0000256" key="2">
    <source>
        <dbReference type="ARBA" id="ARBA00020484"/>
    </source>
</evidence>
<evidence type="ECO:0000256" key="5">
    <source>
        <dbReference type="ARBA" id="ARBA00023134"/>
    </source>
</evidence>
<feature type="region of interest" description="G2" evidence="7">
    <location>
        <begin position="36"/>
        <end position="40"/>
    </location>
</feature>
<feature type="binding site" evidence="6">
    <location>
        <begin position="121"/>
        <end position="124"/>
    </location>
    <ligand>
        <name>GTP</name>
        <dbReference type="ChEBI" id="CHEBI:37565"/>
    </ligand>
</feature>
<dbReference type="GO" id="GO:0005829">
    <property type="term" value="C:cytosol"/>
    <property type="evidence" value="ECO:0007669"/>
    <property type="project" value="TreeGrafter"/>
</dbReference>
<dbReference type="CDD" id="cd04163">
    <property type="entry name" value="Era"/>
    <property type="match status" value="1"/>
</dbReference>
<dbReference type="Gene3D" id="3.40.50.300">
    <property type="entry name" value="P-loop containing nucleotide triphosphate hydrolases"/>
    <property type="match status" value="1"/>
</dbReference>
<dbReference type="Pfam" id="PF01926">
    <property type="entry name" value="MMR_HSR1"/>
    <property type="match status" value="1"/>
</dbReference>
<evidence type="ECO:0000313" key="11">
    <source>
        <dbReference type="EMBL" id="KKQ34215.1"/>
    </source>
</evidence>
<dbReference type="PROSITE" id="PS50823">
    <property type="entry name" value="KH_TYPE_2"/>
    <property type="match status" value="1"/>
</dbReference>
<dbReference type="GO" id="GO:0000028">
    <property type="term" value="P:ribosomal small subunit assembly"/>
    <property type="evidence" value="ECO:0007669"/>
    <property type="project" value="TreeGrafter"/>
</dbReference>
<dbReference type="AlphaFoldDB" id="A0A0G0H6R1"/>
<comment type="subcellular location">
    <subcellularLocation>
        <location evidence="6">Cytoplasm</location>
    </subcellularLocation>
    <subcellularLocation>
        <location evidence="6">Cell membrane</location>
        <topology evidence="6">Peripheral membrane protein</topology>
    </subcellularLocation>
</comment>
<feature type="binding site" evidence="6">
    <location>
        <begin position="57"/>
        <end position="61"/>
    </location>
    <ligand>
        <name>GTP</name>
        <dbReference type="ChEBI" id="CHEBI:37565"/>
    </ligand>
</feature>
<proteinExistence type="inferred from homology"/>
<dbReference type="InterPro" id="IPR005225">
    <property type="entry name" value="Small_GTP-bd"/>
</dbReference>
<keyword evidence="6" id="KW-1003">Cell membrane</keyword>
<keyword evidence="6" id="KW-0699">rRNA-binding</keyword>
<comment type="similarity">
    <text evidence="1 6 7 8">Belongs to the TRAFAC class TrmE-Era-EngA-EngB-Septin-like GTPase superfamily. Era GTPase family.</text>
</comment>
<dbReference type="CDD" id="cd22534">
    <property type="entry name" value="KH-II_Era"/>
    <property type="match status" value="1"/>
</dbReference>
<comment type="caution">
    <text evidence="11">The sequence shown here is derived from an EMBL/GenBank/DDBJ whole genome shotgun (WGS) entry which is preliminary data.</text>
</comment>
<dbReference type="Proteomes" id="UP000033876">
    <property type="component" value="Unassembled WGS sequence"/>
</dbReference>
<evidence type="ECO:0000259" key="10">
    <source>
        <dbReference type="PROSITE" id="PS51713"/>
    </source>
</evidence>
<feature type="domain" description="KH type-2" evidence="9">
    <location>
        <begin position="203"/>
        <end position="280"/>
    </location>
</feature>
<dbReference type="InterPro" id="IPR005662">
    <property type="entry name" value="GTPase_Era-like"/>
</dbReference>
<keyword evidence="3 6" id="KW-0547">Nucleotide-binding</keyword>
<evidence type="ECO:0000256" key="4">
    <source>
        <dbReference type="ARBA" id="ARBA00022884"/>
    </source>
</evidence>
<dbReference type="PANTHER" id="PTHR42698:SF1">
    <property type="entry name" value="GTPASE ERA, MITOCHONDRIAL"/>
    <property type="match status" value="1"/>
</dbReference>
<protein>
    <recommendedName>
        <fullName evidence="2 6">GTPase Era</fullName>
    </recommendedName>
</protein>
<feature type="region of interest" description="G3" evidence="7">
    <location>
        <begin position="57"/>
        <end position="60"/>
    </location>
</feature>
<keyword evidence="5 6" id="KW-0342">GTP-binding</keyword>
<dbReference type="InterPro" id="IPR004044">
    <property type="entry name" value="KH_dom_type_2"/>
</dbReference>
<dbReference type="Pfam" id="PF07650">
    <property type="entry name" value="KH_2"/>
    <property type="match status" value="1"/>
</dbReference>
<dbReference type="SUPFAM" id="SSF54814">
    <property type="entry name" value="Prokaryotic type KH domain (KH-domain type II)"/>
    <property type="match status" value="1"/>
</dbReference>
<dbReference type="NCBIfam" id="TIGR00436">
    <property type="entry name" value="era"/>
    <property type="match status" value="1"/>
</dbReference>
<evidence type="ECO:0000313" key="12">
    <source>
        <dbReference type="Proteomes" id="UP000033876"/>
    </source>
</evidence>
<dbReference type="HAMAP" id="MF_00367">
    <property type="entry name" value="GTPase_Era"/>
    <property type="match status" value="1"/>
</dbReference>
<evidence type="ECO:0000256" key="7">
    <source>
        <dbReference type="PROSITE-ProRule" id="PRU01050"/>
    </source>
</evidence>
<dbReference type="GO" id="GO:0003924">
    <property type="term" value="F:GTPase activity"/>
    <property type="evidence" value="ECO:0007669"/>
    <property type="project" value="UniProtKB-UniRule"/>
</dbReference>
<evidence type="ECO:0000256" key="8">
    <source>
        <dbReference type="RuleBase" id="RU003761"/>
    </source>
</evidence>
<dbReference type="PROSITE" id="PS51713">
    <property type="entry name" value="G_ERA"/>
    <property type="match status" value="1"/>
</dbReference>
<dbReference type="Gene3D" id="3.30.300.20">
    <property type="match status" value="1"/>
</dbReference>
<dbReference type="InterPro" id="IPR030388">
    <property type="entry name" value="G_ERA_dom"/>
</dbReference>
<dbReference type="SUPFAM" id="SSF52540">
    <property type="entry name" value="P-loop containing nucleoside triphosphate hydrolases"/>
    <property type="match status" value="1"/>
</dbReference>
<gene>
    <name evidence="6" type="primary">era</name>
    <name evidence="11" type="ORF">US50_C0057G0005</name>
</gene>
<keyword evidence="6" id="KW-0472">Membrane</keyword>
<feature type="region of interest" description="G5" evidence="7">
    <location>
        <begin position="147"/>
        <end position="149"/>
    </location>
</feature>
<dbReference type="GO" id="GO:0005886">
    <property type="term" value="C:plasma membrane"/>
    <property type="evidence" value="ECO:0007669"/>
    <property type="project" value="UniProtKB-SubCell"/>
</dbReference>
<reference evidence="11 12" key="1">
    <citation type="journal article" date="2015" name="Nature">
        <title>rRNA introns, odd ribosomes, and small enigmatic genomes across a large radiation of phyla.</title>
        <authorList>
            <person name="Brown C.T."/>
            <person name="Hug L.A."/>
            <person name="Thomas B.C."/>
            <person name="Sharon I."/>
            <person name="Castelle C.J."/>
            <person name="Singh A."/>
            <person name="Wilkins M.J."/>
            <person name="Williams K.H."/>
            <person name="Banfield J.F."/>
        </authorList>
    </citation>
    <scope>NUCLEOTIDE SEQUENCE [LARGE SCALE GENOMIC DNA]</scope>
</reference>
<keyword evidence="4 6" id="KW-0694">RNA-binding</keyword>
<dbReference type="PATRIC" id="fig|1618742.3.peg.805"/>
<dbReference type="GO" id="GO:0070181">
    <property type="term" value="F:small ribosomal subunit rRNA binding"/>
    <property type="evidence" value="ECO:0007669"/>
    <property type="project" value="UniProtKB-UniRule"/>
</dbReference>
<keyword evidence="6" id="KW-0963">Cytoplasm</keyword>
<dbReference type="GO" id="GO:0005525">
    <property type="term" value="F:GTP binding"/>
    <property type="evidence" value="ECO:0007669"/>
    <property type="project" value="UniProtKB-UniRule"/>
</dbReference>